<name>A0ABT3NQB4_9PROT</name>
<reference evidence="3 4" key="1">
    <citation type="submission" date="2022-10" db="EMBL/GenBank/DDBJ databases">
        <title>Roseococcus glaciei nov., sp. nov., isolated from glacier.</title>
        <authorList>
            <person name="Liu Q."/>
            <person name="Xin Y.-H."/>
        </authorList>
    </citation>
    <scope>NUCLEOTIDE SEQUENCE [LARGE SCALE GENOMIC DNA]</scope>
    <source>
        <strain evidence="3 4">MDT2-1-1</strain>
    </source>
</reference>
<keyword evidence="1" id="KW-1133">Transmembrane helix</keyword>
<evidence type="ECO:0000313" key="4">
    <source>
        <dbReference type="Proteomes" id="UP001526430"/>
    </source>
</evidence>
<dbReference type="RefSeq" id="WP_301587921.1">
    <property type="nucleotide sequence ID" value="NZ_JAPFQI010000001.1"/>
</dbReference>
<dbReference type="Pfam" id="PF07811">
    <property type="entry name" value="TadE"/>
    <property type="match status" value="1"/>
</dbReference>
<sequence length="130" mass="14234">MSSFAFNRLRSLGRRGVTALEFALCGPIFIMMMVGAMDLSRYWFTTQSLRNAVAEASRKAMVDSTLTGCNAAILAGSRPGLGSKLQLCITRGTVSGMSQLTVTGSTDFRFAVPYFGTRDRSLREVTELRF</sequence>
<organism evidence="3 4">
    <name type="scientific">Sabulicella glaciei</name>
    <dbReference type="NCBI Taxonomy" id="2984948"/>
    <lineage>
        <taxon>Bacteria</taxon>
        <taxon>Pseudomonadati</taxon>
        <taxon>Pseudomonadota</taxon>
        <taxon>Alphaproteobacteria</taxon>
        <taxon>Acetobacterales</taxon>
        <taxon>Acetobacteraceae</taxon>
        <taxon>Sabulicella</taxon>
    </lineage>
</organism>
<comment type="caution">
    <text evidence="3">The sequence shown here is derived from an EMBL/GenBank/DDBJ whole genome shotgun (WGS) entry which is preliminary data.</text>
</comment>
<feature type="domain" description="TadE-like" evidence="2">
    <location>
        <begin position="16"/>
        <end position="58"/>
    </location>
</feature>
<gene>
    <name evidence="3" type="ORF">OF850_01640</name>
</gene>
<keyword evidence="1" id="KW-0472">Membrane</keyword>
<evidence type="ECO:0000256" key="1">
    <source>
        <dbReference type="SAM" id="Phobius"/>
    </source>
</evidence>
<keyword evidence="1" id="KW-0812">Transmembrane</keyword>
<feature type="transmembrane region" description="Helical" evidence="1">
    <location>
        <begin position="20"/>
        <end position="44"/>
    </location>
</feature>
<evidence type="ECO:0000259" key="2">
    <source>
        <dbReference type="Pfam" id="PF07811"/>
    </source>
</evidence>
<evidence type="ECO:0000313" key="3">
    <source>
        <dbReference type="EMBL" id="MCW8084317.1"/>
    </source>
</evidence>
<dbReference type="InterPro" id="IPR012495">
    <property type="entry name" value="TadE-like_dom"/>
</dbReference>
<accession>A0ABT3NQB4</accession>
<keyword evidence="4" id="KW-1185">Reference proteome</keyword>
<proteinExistence type="predicted"/>
<dbReference type="EMBL" id="JAPFQI010000001">
    <property type="protein sequence ID" value="MCW8084317.1"/>
    <property type="molecule type" value="Genomic_DNA"/>
</dbReference>
<dbReference type="Proteomes" id="UP001526430">
    <property type="component" value="Unassembled WGS sequence"/>
</dbReference>
<protein>
    <submittedName>
        <fullName evidence="3">Pilus assembly protein</fullName>
    </submittedName>
</protein>